<accession>A0A4P8L1N8</accession>
<reference evidence="1 2" key="1">
    <citation type="submission" date="2019-05" db="EMBL/GenBank/DDBJ databases">
        <title>The Complete Genome Sequence of the n-alkane-degrading Desulfoglaeba alkanexedens ALDC reveals multiple alkylsuccinate synthase gene clusters.</title>
        <authorList>
            <person name="Callaghan A.V."/>
            <person name="Davidova I.A."/>
            <person name="Duncan K.E."/>
            <person name="Morris B."/>
            <person name="McInerney M.J."/>
        </authorList>
    </citation>
    <scope>NUCLEOTIDE SEQUENCE [LARGE SCALE GENOMIC DNA]</scope>
    <source>
        <strain evidence="1 2">ALDC</strain>
    </source>
</reference>
<gene>
    <name evidence="1" type="ORF">FDQ92_05540</name>
</gene>
<evidence type="ECO:0000313" key="1">
    <source>
        <dbReference type="EMBL" id="QCQ21690.1"/>
    </source>
</evidence>
<reference evidence="1 2" key="2">
    <citation type="submission" date="2019-05" db="EMBL/GenBank/DDBJ databases">
        <authorList>
            <person name="Suflita J.M."/>
            <person name="Marks C.R."/>
        </authorList>
    </citation>
    <scope>NUCLEOTIDE SEQUENCE [LARGE SCALE GENOMIC DNA]</scope>
    <source>
        <strain evidence="1 2">ALDC</strain>
    </source>
</reference>
<proteinExistence type="predicted"/>
<dbReference type="EMBL" id="CP040098">
    <property type="protein sequence ID" value="QCQ21690.1"/>
    <property type="molecule type" value="Genomic_DNA"/>
</dbReference>
<evidence type="ECO:0000313" key="2">
    <source>
        <dbReference type="Proteomes" id="UP000298602"/>
    </source>
</evidence>
<name>A0A4P8L1N8_9BACT</name>
<dbReference type="AlphaFoldDB" id="A0A4P8L1N8"/>
<dbReference type="RefSeq" id="WP_137423659.1">
    <property type="nucleotide sequence ID" value="NZ_CP040098.1"/>
</dbReference>
<protein>
    <submittedName>
        <fullName evidence="1">Uncharacterized protein</fullName>
    </submittedName>
</protein>
<organism evidence="1 2">
    <name type="scientific">Desulfoglaeba alkanexedens ALDC</name>
    <dbReference type="NCBI Taxonomy" id="980445"/>
    <lineage>
        <taxon>Bacteria</taxon>
        <taxon>Pseudomonadati</taxon>
        <taxon>Thermodesulfobacteriota</taxon>
        <taxon>Syntrophobacteria</taxon>
        <taxon>Syntrophobacterales</taxon>
        <taxon>Syntrophobacteraceae</taxon>
        <taxon>Desulfoglaeba</taxon>
    </lineage>
</organism>
<sequence length="90" mass="9934">MKTRMTPTGPPPHLLAFQVRCEIDVGIFSGDDLDMLGEKRAHTDKILLLPKTSTAQRTKGFEFPQLFWEALAFEAAETIIGQAKEGSACI</sequence>
<dbReference type="KEGG" id="dax:FDQ92_05540"/>
<keyword evidence="2" id="KW-1185">Reference proteome</keyword>
<dbReference type="Proteomes" id="UP000298602">
    <property type="component" value="Chromosome"/>
</dbReference>